<keyword evidence="4" id="KW-1185">Reference proteome</keyword>
<dbReference type="CDD" id="cd19071">
    <property type="entry name" value="AKR_AKR1-5-like"/>
    <property type="match status" value="1"/>
</dbReference>
<evidence type="ECO:0000313" key="3">
    <source>
        <dbReference type="EMBL" id="PAV16114.1"/>
    </source>
</evidence>
<feature type="domain" description="NADP-dependent oxidoreductase" evidence="2">
    <location>
        <begin position="72"/>
        <end position="244"/>
    </location>
</feature>
<organism evidence="3 4">
    <name type="scientific">Pyrrhoderma noxium</name>
    <dbReference type="NCBI Taxonomy" id="2282107"/>
    <lineage>
        <taxon>Eukaryota</taxon>
        <taxon>Fungi</taxon>
        <taxon>Dikarya</taxon>
        <taxon>Basidiomycota</taxon>
        <taxon>Agaricomycotina</taxon>
        <taxon>Agaricomycetes</taxon>
        <taxon>Hymenochaetales</taxon>
        <taxon>Hymenochaetaceae</taxon>
        <taxon>Pyrrhoderma</taxon>
    </lineage>
</organism>
<dbReference type="AlphaFoldDB" id="A0A286U9C9"/>
<evidence type="ECO:0000259" key="2">
    <source>
        <dbReference type="Pfam" id="PF00248"/>
    </source>
</evidence>
<reference evidence="3 4" key="1">
    <citation type="journal article" date="2017" name="Mol. Ecol.">
        <title>Comparative and population genomic landscape of Phellinus noxius: A hypervariable fungus causing root rot in trees.</title>
        <authorList>
            <person name="Chung C.L."/>
            <person name="Lee T.J."/>
            <person name="Akiba M."/>
            <person name="Lee H.H."/>
            <person name="Kuo T.H."/>
            <person name="Liu D."/>
            <person name="Ke H.M."/>
            <person name="Yokoi T."/>
            <person name="Roa M.B."/>
            <person name="Lu M.J."/>
            <person name="Chang Y.Y."/>
            <person name="Ann P.J."/>
            <person name="Tsai J.N."/>
            <person name="Chen C.Y."/>
            <person name="Tzean S.S."/>
            <person name="Ota Y."/>
            <person name="Hattori T."/>
            <person name="Sahashi N."/>
            <person name="Liou R.F."/>
            <person name="Kikuchi T."/>
            <person name="Tsai I.J."/>
        </authorList>
    </citation>
    <scope>NUCLEOTIDE SEQUENCE [LARGE SCALE GENOMIC DNA]</scope>
    <source>
        <strain evidence="3 4">FFPRI411160</strain>
    </source>
</reference>
<dbReference type="EMBL" id="NBII01000008">
    <property type="protein sequence ID" value="PAV16114.1"/>
    <property type="molecule type" value="Genomic_DNA"/>
</dbReference>
<dbReference type="InterPro" id="IPR020471">
    <property type="entry name" value="AKR"/>
</dbReference>
<dbReference type="STRING" id="2282107.A0A286U9C9"/>
<dbReference type="PRINTS" id="PR00069">
    <property type="entry name" value="ALDKETRDTASE"/>
</dbReference>
<dbReference type="GO" id="GO:0016616">
    <property type="term" value="F:oxidoreductase activity, acting on the CH-OH group of donors, NAD or NADP as acceptor"/>
    <property type="evidence" value="ECO:0007669"/>
    <property type="project" value="UniProtKB-ARBA"/>
</dbReference>
<gene>
    <name evidence="3" type="ORF">PNOK_0773400</name>
</gene>
<dbReference type="SUPFAM" id="SSF51430">
    <property type="entry name" value="NAD(P)-linked oxidoreductase"/>
    <property type="match status" value="1"/>
</dbReference>
<name>A0A286U9C9_9AGAM</name>
<dbReference type="Proteomes" id="UP000217199">
    <property type="component" value="Unassembled WGS sequence"/>
</dbReference>
<dbReference type="InterPro" id="IPR023210">
    <property type="entry name" value="NADP_OxRdtase_dom"/>
</dbReference>
<dbReference type="PANTHER" id="PTHR43827">
    <property type="entry name" value="2,5-DIKETO-D-GLUCONIC ACID REDUCTASE"/>
    <property type="match status" value="1"/>
</dbReference>
<dbReference type="Pfam" id="PF00248">
    <property type="entry name" value="Aldo_ket_red"/>
    <property type="match status" value="1"/>
</dbReference>
<sequence length="257" mass="28896">MSPDRQDDERIRMTQNSTVPSTLTLRDGVSIPVLGFGTYELEGIDAYNATLWALEARYRHIDSAACTPRFRLAIKRSLDECGLDYIDLYLIHGPHGGPKKRLECYKACLDAKNEGKCRSVGVSNFGVRHIEELIDAGADIPSVNQIDLHPFMTRNALVDFCKSHGIALEAWGPLVRGYRFDHPAIVKLSEKYKRSAAQVLLRYSVQKGYITLPKSASKDRIVNNSLIFDFELAEDDIQLLDGLDEHLVTDWDPSECP</sequence>
<proteinExistence type="predicted"/>
<dbReference type="Gene3D" id="3.20.20.100">
    <property type="entry name" value="NADP-dependent oxidoreductase domain"/>
    <property type="match status" value="2"/>
</dbReference>
<dbReference type="PANTHER" id="PTHR43827:SF13">
    <property type="entry name" value="ALDO_KETO REDUCTASE FAMILY PROTEIN"/>
    <property type="match status" value="1"/>
</dbReference>
<dbReference type="InParanoid" id="A0A286U9C9"/>
<evidence type="ECO:0000313" key="4">
    <source>
        <dbReference type="Proteomes" id="UP000217199"/>
    </source>
</evidence>
<comment type="caution">
    <text evidence="3">The sequence shown here is derived from an EMBL/GenBank/DDBJ whole genome shotgun (WGS) entry which is preliminary data.</text>
</comment>
<dbReference type="PIRSF" id="PIRSF000097">
    <property type="entry name" value="AKR"/>
    <property type="match status" value="1"/>
</dbReference>
<evidence type="ECO:0000256" key="1">
    <source>
        <dbReference type="PIRSR" id="PIRSR000097-2"/>
    </source>
</evidence>
<feature type="binding site" evidence="1">
    <location>
        <position position="92"/>
    </location>
    <ligand>
        <name>substrate</name>
    </ligand>
</feature>
<accession>A0A286U9C9</accession>
<dbReference type="OrthoDB" id="416253at2759"/>
<dbReference type="InterPro" id="IPR036812">
    <property type="entry name" value="NAD(P)_OxRdtase_dom_sf"/>
</dbReference>
<protein>
    <submittedName>
        <fullName evidence="3">Aldo-keto reductase</fullName>
    </submittedName>
</protein>